<organism evidence="1">
    <name type="scientific">Alexandrium monilatum</name>
    <dbReference type="NCBI Taxonomy" id="311494"/>
    <lineage>
        <taxon>Eukaryota</taxon>
        <taxon>Sar</taxon>
        <taxon>Alveolata</taxon>
        <taxon>Dinophyceae</taxon>
        <taxon>Gonyaulacales</taxon>
        <taxon>Pyrocystaceae</taxon>
        <taxon>Alexandrium</taxon>
    </lineage>
</organism>
<proteinExistence type="predicted"/>
<gene>
    <name evidence="1" type="ORF">AMON00008_LOCUS30041</name>
</gene>
<protein>
    <submittedName>
        <fullName evidence="1">Uncharacterized protein</fullName>
    </submittedName>
</protein>
<name>A0A7S4R4F1_9DINO</name>
<dbReference type="AlphaFoldDB" id="A0A7S4R4F1"/>
<accession>A0A7S4R4F1</accession>
<dbReference type="EMBL" id="HBNR01043204">
    <property type="protein sequence ID" value="CAE4603165.1"/>
    <property type="molecule type" value="Transcribed_RNA"/>
</dbReference>
<evidence type="ECO:0000313" key="1">
    <source>
        <dbReference type="EMBL" id="CAE4603165.1"/>
    </source>
</evidence>
<reference evidence="1" key="1">
    <citation type="submission" date="2021-01" db="EMBL/GenBank/DDBJ databases">
        <authorList>
            <person name="Corre E."/>
            <person name="Pelletier E."/>
            <person name="Niang G."/>
            <person name="Scheremetjew M."/>
            <person name="Finn R."/>
            <person name="Kale V."/>
            <person name="Holt S."/>
            <person name="Cochrane G."/>
            <person name="Meng A."/>
            <person name="Brown T."/>
            <person name="Cohen L."/>
        </authorList>
    </citation>
    <scope>NUCLEOTIDE SEQUENCE</scope>
    <source>
        <strain evidence="1">CCMP3105</strain>
    </source>
</reference>
<sequence>MAGLADPHLVDRMKEYNAGLVAAPSPEYYAGLVAAPTGYNASPVATLAPGYGACYGTAPAPEYNGGLLAAQTSGYNAGCCAAPAPEYNGGLLAAQTPGYNVGCGTAPAPEYNGGLLAAQTTGYNTGFVGTATAPATADLVGAAAYLSPAAPMQPRVGGGREQADLAEAVNVGQRASAYWKAAWMSYCYMYGTNVFEPAMHSREFLQGYLEFLGTQAALVLQVPLPNGAGYHGGSTGSSHRGGSGGGRSHRVVGGGGFWYTPTGEQASAQPAKRSSTGAGVGTDPALAALAEQVKQLQKSDPSRKQQWSDFCDINVGGVKDPLRHSLETLQLFLQQCSAS</sequence>